<evidence type="ECO:0000256" key="5">
    <source>
        <dbReference type="HAMAP-Rule" id="MF_01080"/>
    </source>
</evidence>
<name>A0AAU0ULP0_9FIRM</name>
<comment type="catalytic activity">
    <reaction evidence="1 5">
        <text>uridine(55) in tRNA = pseudouridine(55) in tRNA</text>
        <dbReference type="Rhea" id="RHEA:42532"/>
        <dbReference type="Rhea" id="RHEA-COMP:10101"/>
        <dbReference type="Rhea" id="RHEA-COMP:10102"/>
        <dbReference type="ChEBI" id="CHEBI:65314"/>
        <dbReference type="ChEBI" id="CHEBI:65315"/>
        <dbReference type="EC" id="5.4.99.25"/>
    </reaction>
</comment>
<dbReference type="AlphaFoldDB" id="A0AAU0ULP0"/>
<keyword evidence="3 5" id="KW-0819">tRNA processing</keyword>
<dbReference type="HAMAP" id="MF_01080">
    <property type="entry name" value="TruB_bact"/>
    <property type="match status" value="1"/>
</dbReference>
<evidence type="ECO:0000256" key="2">
    <source>
        <dbReference type="ARBA" id="ARBA00005642"/>
    </source>
</evidence>
<evidence type="ECO:0000256" key="1">
    <source>
        <dbReference type="ARBA" id="ARBA00000385"/>
    </source>
</evidence>
<evidence type="ECO:0000256" key="4">
    <source>
        <dbReference type="ARBA" id="ARBA00023235"/>
    </source>
</evidence>
<feature type="domain" description="tRNA pseudouridylate synthase B C-terminal" evidence="7">
    <location>
        <begin position="176"/>
        <end position="232"/>
    </location>
</feature>
<dbReference type="GO" id="GO:0003723">
    <property type="term" value="F:RNA binding"/>
    <property type="evidence" value="ECO:0007669"/>
    <property type="project" value="InterPro"/>
</dbReference>
<evidence type="ECO:0000313" key="9">
    <source>
        <dbReference type="Proteomes" id="UP001329915"/>
    </source>
</evidence>
<dbReference type="GO" id="GO:0160148">
    <property type="term" value="F:tRNA pseudouridine(55) synthase activity"/>
    <property type="evidence" value="ECO:0007669"/>
    <property type="project" value="UniProtKB-EC"/>
</dbReference>
<dbReference type="GO" id="GO:1990481">
    <property type="term" value="P:mRNA pseudouridine synthesis"/>
    <property type="evidence" value="ECO:0007669"/>
    <property type="project" value="TreeGrafter"/>
</dbReference>
<dbReference type="Proteomes" id="UP001329915">
    <property type="component" value="Chromosome"/>
</dbReference>
<dbReference type="FunFam" id="3.30.2350.10:FF:000011">
    <property type="entry name" value="tRNA pseudouridine synthase B"/>
    <property type="match status" value="1"/>
</dbReference>
<keyword evidence="9" id="KW-1185">Reference proteome</keyword>
<dbReference type="PANTHER" id="PTHR13767">
    <property type="entry name" value="TRNA-PSEUDOURIDINE SYNTHASE"/>
    <property type="match status" value="1"/>
</dbReference>
<evidence type="ECO:0000259" key="7">
    <source>
        <dbReference type="Pfam" id="PF16198"/>
    </source>
</evidence>
<dbReference type="GO" id="GO:0031119">
    <property type="term" value="P:tRNA pseudouridine synthesis"/>
    <property type="evidence" value="ECO:0007669"/>
    <property type="project" value="UniProtKB-UniRule"/>
</dbReference>
<dbReference type="InterPro" id="IPR020103">
    <property type="entry name" value="PsdUridine_synth_cat_dom_sf"/>
</dbReference>
<dbReference type="KEGG" id="dbc:MFMK1_002093"/>
<proteinExistence type="inferred from homology"/>
<dbReference type="InterPro" id="IPR014780">
    <property type="entry name" value="tRNA_psdUridine_synth_TruB"/>
</dbReference>
<dbReference type="CDD" id="cd02573">
    <property type="entry name" value="PseudoU_synth_EcTruB"/>
    <property type="match status" value="1"/>
</dbReference>
<dbReference type="InterPro" id="IPR032819">
    <property type="entry name" value="TruB_C"/>
</dbReference>
<dbReference type="InterPro" id="IPR002501">
    <property type="entry name" value="PsdUridine_synth_N"/>
</dbReference>
<dbReference type="EMBL" id="CP121694">
    <property type="protein sequence ID" value="WRO22268.1"/>
    <property type="molecule type" value="Genomic_DNA"/>
</dbReference>
<evidence type="ECO:0000256" key="3">
    <source>
        <dbReference type="ARBA" id="ARBA00022694"/>
    </source>
</evidence>
<dbReference type="PANTHER" id="PTHR13767:SF2">
    <property type="entry name" value="PSEUDOURIDYLATE SYNTHASE TRUB1"/>
    <property type="match status" value="1"/>
</dbReference>
<feature type="active site" description="Nucleophile" evidence="5">
    <location>
        <position position="38"/>
    </location>
</feature>
<dbReference type="SUPFAM" id="SSF55120">
    <property type="entry name" value="Pseudouridine synthase"/>
    <property type="match status" value="1"/>
</dbReference>
<comment type="function">
    <text evidence="5">Responsible for synthesis of pseudouridine from uracil-55 in the psi GC loop of transfer RNAs.</text>
</comment>
<evidence type="ECO:0000313" key="8">
    <source>
        <dbReference type="EMBL" id="WRO22268.1"/>
    </source>
</evidence>
<accession>A0AAU0ULP0</accession>
<keyword evidence="4 5" id="KW-0413">Isomerase</keyword>
<dbReference type="RefSeq" id="WP_366921683.1">
    <property type="nucleotide sequence ID" value="NZ_CP121694.1"/>
</dbReference>
<dbReference type="Pfam" id="PF01509">
    <property type="entry name" value="TruB_N"/>
    <property type="match status" value="1"/>
</dbReference>
<organism evidence="8 9">
    <name type="scientific">Metallumcola ferriviriculae</name>
    <dbReference type="NCBI Taxonomy" id="3039180"/>
    <lineage>
        <taxon>Bacteria</taxon>
        <taxon>Bacillati</taxon>
        <taxon>Bacillota</taxon>
        <taxon>Clostridia</taxon>
        <taxon>Neomoorellales</taxon>
        <taxon>Desulfitibacteraceae</taxon>
        <taxon>Metallumcola</taxon>
    </lineage>
</organism>
<dbReference type="NCBIfam" id="TIGR00431">
    <property type="entry name" value="TruB"/>
    <property type="match status" value="1"/>
</dbReference>
<dbReference type="EC" id="5.4.99.25" evidence="5"/>
<feature type="domain" description="Pseudouridine synthase II N-terminal" evidence="6">
    <location>
        <begin position="23"/>
        <end position="175"/>
    </location>
</feature>
<dbReference type="Pfam" id="PF16198">
    <property type="entry name" value="TruB_C_2"/>
    <property type="match status" value="1"/>
</dbReference>
<protein>
    <recommendedName>
        <fullName evidence="5">tRNA pseudouridine synthase B</fullName>
        <ecNumber evidence="5">5.4.99.25</ecNumber>
    </recommendedName>
    <alternativeName>
        <fullName evidence="5">tRNA pseudouridine(55) synthase</fullName>
        <shortName evidence="5">Psi55 synthase</shortName>
    </alternativeName>
    <alternativeName>
        <fullName evidence="5">tRNA pseudouridylate synthase</fullName>
    </alternativeName>
    <alternativeName>
        <fullName evidence="5">tRNA-uridine isomerase</fullName>
    </alternativeName>
</protein>
<gene>
    <name evidence="5 8" type="primary">truB</name>
    <name evidence="8" type="ORF">MFMK1_002093</name>
</gene>
<sequence>MDGFINVLKPPGMSSHDVVAWARKTFQQKKVGHTGTLDPGAAGVLVLAMGKATRLSEYVLNLQKSYRCLLRLGVTTDSGDSYGNVISTSLVRDVSNKEISLVLSHFTGEIEQIPPMTSAIKINGKKLYELARKGETVARKKRKITIFSLDFVRRSTDGEKKDFFLDVTCSKGTYIRTLCADIGSALGCGGMMQFLVRTAVGPFLLKEAFSLDELSNISSHPTQFLYPMDTALRDLPKVRLPEERITVKLQNGGTARVCREFEAGAGTEVAVYDHCDQFIAIAIIEESSSGSTILRPRKVLYL</sequence>
<evidence type="ECO:0000259" key="6">
    <source>
        <dbReference type="Pfam" id="PF01509"/>
    </source>
</evidence>
<dbReference type="Gene3D" id="3.30.2350.10">
    <property type="entry name" value="Pseudouridine synthase"/>
    <property type="match status" value="1"/>
</dbReference>
<reference evidence="8 9" key="1">
    <citation type="submission" date="2023-04" db="EMBL/GenBank/DDBJ databases">
        <authorList>
            <person name="Hsu D."/>
        </authorList>
    </citation>
    <scope>NUCLEOTIDE SEQUENCE [LARGE SCALE GENOMIC DNA]</scope>
    <source>
        <strain evidence="8 9">MK1</strain>
    </source>
</reference>
<comment type="similarity">
    <text evidence="2 5">Belongs to the pseudouridine synthase TruB family. Type 1 subfamily.</text>
</comment>